<proteinExistence type="predicted"/>
<dbReference type="SUPFAM" id="SSF56601">
    <property type="entry name" value="beta-lactamase/transpeptidase-like"/>
    <property type="match status" value="1"/>
</dbReference>
<evidence type="ECO:0008006" key="4">
    <source>
        <dbReference type="Google" id="ProtNLM"/>
    </source>
</evidence>
<protein>
    <recommendedName>
        <fullName evidence="4">Serine hydrolase</fullName>
    </recommendedName>
</protein>
<reference evidence="2 3" key="1">
    <citation type="submission" date="2019-02" db="EMBL/GenBank/DDBJ databases">
        <title>Deep-cultivation of Planctomycetes and their phenomic and genomic characterization uncovers novel biology.</title>
        <authorList>
            <person name="Wiegand S."/>
            <person name="Jogler M."/>
            <person name="Boedeker C."/>
            <person name="Pinto D."/>
            <person name="Vollmers J."/>
            <person name="Rivas-Marin E."/>
            <person name="Kohn T."/>
            <person name="Peeters S.H."/>
            <person name="Heuer A."/>
            <person name="Rast P."/>
            <person name="Oberbeckmann S."/>
            <person name="Bunk B."/>
            <person name="Jeske O."/>
            <person name="Meyerdierks A."/>
            <person name="Storesund J.E."/>
            <person name="Kallscheuer N."/>
            <person name="Luecker S."/>
            <person name="Lage O.M."/>
            <person name="Pohl T."/>
            <person name="Merkel B.J."/>
            <person name="Hornburger P."/>
            <person name="Mueller R.-W."/>
            <person name="Bruemmer F."/>
            <person name="Labrenz M."/>
            <person name="Spormann A.M."/>
            <person name="Op den Camp H."/>
            <person name="Overmann J."/>
            <person name="Amann R."/>
            <person name="Jetten M.S.M."/>
            <person name="Mascher T."/>
            <person name="Medema M.H."/>
            <person name="Devos D.P."/>
            <person name="Kaster A.-K."/>
            <person name="Ovreas L."/>
            <person name="Rohde M."/>
            <person name="Galperin M.Y."/>
            <person name="Jogler C."/>
        </authorList>
    </citation>
    <scope>NUCLEOTIDE SEQUENCE [LARGE SCALE GENOMIC DNA]</scope>
    <source>
        <strain evidence="2 3">Pan265</strain>
    </source>
</reference>
<organism evidence="2 3">
    <name type="scientific">Mucisphaera calidilacus</name>
    <dbReference type="NCBI Taxonomy" id="2527982"/>
    <lineage>
        <taxon>Bacteria</taxon>
        <taxon>Pseudomonadati</taxon>
        <taxon>Planctomycetota</taxon>
        <taxon>Phycisphaerae</taxon>
        <taxon>Phycisphaerales</taxon>
        <taxon>Phycisphaeraceae</taxon>
        <taxon>Mucisphaera</taxon>
    </lineage>
</organism>
<gene>
    <name evidence="2" type="ORF">Pan265_19400</name>
</gene>
<dbReference type="Gene3D" id="3.40.710.10">
    <property type="entry name" value="DD-peptidase/beta-lactamase superfamily"/>
    <property type="match status" value="1"/>
</dbReference>
<sequence length="413" mass="46761" precursor="true">MKYLPALIAFLTILLTGCAVTPTTTTTGASTWFDDVLGVREGRYGGLFDDPEAHRVQILVSEVIERNGKPAVLKRYHYRVDAEYIYPASSIKVAGCVAALLELQRLAEQTGLPLDADTPLMLYPRQPDGNITTRDDSNVYNGTITLHQEIRKVCFVSSNEGYNRLFDFVGRDRLNKDMWDAGLKSFRLRHRLSEPGDENWQRWTPQIDMILDERVHTLPERTATLTLPPSQVPGSMLLGKRYYDWDGNLIQQPFDFTTKNHVSLIDLQDMLIMIARPEIDLGKPGFPLTDVHRALLMQTLSQDPLESKNPVYPATRYEPGFADSWYVPGIARVVPRPAIFSVDKSGQAYGFQIDNAYFLDRSTGASFFVTAVAYNNPNQTLNDNTYNYHATSRFMAELGEAIARKLWVPTQRQ</sequence>
<feature type="signal peptide" evidence="1">
    <location>
        <begin position="1"/>
        <end position="21"/>
    </location>
</feature>
<dbReference type="AlphaFoldDB" id="A0A518BYN3"/>
<dbReference type="RefSeq" id="WP_145446260.1">
    <property type="nucleotide sequence ID" value="NZ_CP036280.1"/>
</dbReference>
<dbReference type="OrthoDB" id="1884322at2"/>
<keyword evidence="3" id="KW-1185">Reference proteome</keyword>
<keyword evidence="1" id="KW-0732">Signal</keyword>
<dbReference type="Proteomes" id="UP000320386">
    <property type="component" value="Chromosome"/>
</dbReference>
<evidence type="ECO:0000313" key="3">
    <source>
        <dbReference type="Proteomes" id="UP000320386"/>
    </source>
</evidence>
<evidence type="ECO:0000256" key="1">
    <source>
        <dbReference type="SAM" id="SignalP"/>
    </source>
</evidence>
<name>A0A518BYN3_9BACT</name>
<accession>A0A518BYN3</accession>
<feature type="chain" id="PRO_5021702546" description="Serine hydrolase" evidence="1">
    <location>
        <begin position="22"/>
        <end position="413"/>
    </location>
</feature>
<evidence type="ECO:0000313" key="2">
    <source>
        <dbReference type="EMBL" id="QDU72078.1"/>
    </source>
</evidence>
<dbReference type="PROSITE" id="PS51257">
    <property type="entry name" value="PROKAR_LIPOPROTEIN"/>
    <property type="match status" value="1"/>
</dbReference>
<dbReference type="KEGG" id="mcad:Pan265_19400"/>
<dbReference type="InterPro" id="IPR012338">
    <property type="entry name" value="Beta-lactam/transpept-like"/>
</dbReference>
<dbReference type="EMBL" id="CP036280">
    <property type="protein sequence ID" value="QDU72078.1"/>
    <property type="molecule type" value="Genomic_DNA"/>
</dbReference>